<name>A0ACB8ZU50_CICIN</name>
<evidence type="ECO:0000313" key="2">
    <source>
        <dbReference type="Proteomes" id="UP001055811"/>
    </source>
</evidence>
<keyword evidence="2" id="KW-1185">Reference proteome</keyword>
<proteinExistence type="predicted"/>
<reference evidence="2" key="1">
    <citation type="journal article" date="2022" name="Mol. Ecol. Resour.">
        <title>The genomes of chicory, endive, great burdock and yacon provide insights into Asteraceae palaeo-polyploidization history and plant inulin production.</title>
        <authorList>
            <person name="Fan W."/>
            <person name="Wang S."/>
            <person name="Wang H."/>
            <person name="Wang A."/>
            <person name="Jiang F."/>
            <person name="Liu H."/>
            <person name="Zhao H."/>
            <person name="Xu D."/>
            <person name="Zhang Y."/>
        </authorList>
    </citation>
    <scope>NUCLEOTIDE SEQUENCE [LARGE SCALE GENOMIC DNA]</scope>
    <source>
        <strain evidence="2">cv. Punajuju</strain>
    </source>
</reference>
<accession>A0ACB8ZU50</accession>
<comment type="caution">
    <text evidence="1">The sequence shown here is derived from an EMBL/GenBank/DDBJ whole genome shotgun (WGS) entry which is preliminary data.</text>
</comment>
<gene>
    <name evidence="1" type="ORF">L2E82_45653</name>
</gene>
<dbReference type="Proteomes" id="UP001055811">
    <property type="component" value="Linkage Group LG08"/>
</dbReference>
<evidence type="ECO:0000313" key="1">
    <source>
        <dbReference type="EMBL" id="KAI3701011.1"/>
    </source>
</evidence>
<reference evidence="1 2" key="2">
    <citation type="journal article" date="2022" name="Mol. Ecol. Resour.">
        <title>The genomes of chicory, endive, great burdock and yacon provide insights into Asteraceae paleo-polyploidization history and plant inulin production.</title>
        <authorList>
            <person name="Fan W."/>
            <person name="Wang S."/>
            <person name="Wang H."/>
            <person name="Wang A."/>
            <person name="Jiang F."/>
            <person name="Liu H."/>
            <person name="Zhao H."/>
            <person name="Xu D."/>
            <person name="Zhang Y."/>
        </authorList>
    </citation>
    <scope>NUCLEOTIDE SEQUENCE [LARGE SCALE GENOMIC DNA]</scope>
    <source>
        <strain evidence="2">cv. Punajuju</strain>
        <tissue evidence="1">Leaves</tissue>
    </source>
</reference>
<protein>
    <submittedName>
        <fullName evidence="1">Uncharacterized protein</fullName>
    </submittedName>
</protein>
<dbReference type="EMBL" id="CM042016">
    <property type="protein sequence ID" value="KAI3701011.1"/>
    <property type="molecule type" value="Genomic_DNA"/>
</dbReference>
<organism evidence="1 2">
    <name type="scientific">Cichorium intybus</name>
    <name type="common">Chicory</name>
    <dbReference type="NCBI Taxonomy" id="13427"/>
    <lineage>
        <taxon>Eukaryota</taxon>
        <taxon>Viridiplantae</taxon>
        <taxon>Streptophyta</taxon>
        <taxon>Embryophyta</taxon>
        <taxon>Tracheophyta</taxon>
        <taxon>Spermatophyta</taxon>
        <taxon>Magnoliopsida</taxon>
        <taxon>eudicotyledons</taxon>
        <taxon>Gunneridae</taxon>
        <taxon>Pentapetalae</taxon>
        <taxon>asterids</taxon>
        <taxon>campanulids</taxon>
        <taxon>Asterales</taxon>
        <taxon>Asteraceae</taxon>
        <taxon>Cichorioideae</taxon>
        <taxon>Cichorieae</taxon>
        <taxon>Cichoriinae</taxon>
        <taxon>Cichorium</taxon>
    </lineage>
</organism>
<sequence length="158" mass="17412">MACSKSVYEHTMGRASDKRVVLLQCQLDNERCECKEKEVVIKNLPDQVSRVNINHKDSDTDQEGGTPLSVVRCEKDASIQKSNELATSEKEMETMRSSIIALGILHKSNGKHMLQNKELPKDCYKVSIEKSLVHAACTSGVGNNSFKTVKDAVGGFLA</sequence>